<keyword evidence="3" id="KW-1185">Reference proteome</keyword>
<dbReference type="OrthoDB" id="6625353at2759"/>
<proteinExistence type="predicted"/>
<comment type="caution">
    <text evidence="2">The sequence shown here is derived from an EMBL/GenBank/DDBJ whole genome shotgun (WGS) entry which is preliminary data.</text>
</comment>
<sequence>MFSWKSLVYHFKIFHLLKSDSNYTCCEETCTQSFLNLATFKRHLHKKHLTPLLEPEPEQSSSNNSPLLLQCTESADIHNVLPEIPINTIPINLDLFSEAIYKSAIEFIVGLHNNNNFTRVDIISIQTGIVDSIIAPVVSMLKAVIDDEIKEPISRGKFHRVTSVIENTFQYCNSEYRLIDWLKKNDFLCNIYQFTINKEICPVQYIGESVYDEKNTTGALLPLKFQFKKYFEQGDNFKKQYTKLNFYKNNESTSMENFVQGNLWKKKGFQPNKICIPFFLYTDEFEINNPLGSHSNFHSVSAFYYSFPLEDNCSKLSNIYLAALIKHVDLKLFGNDQCLHGLVNEINMLEKEGIDIVTQEGTFHVHFILGIILGDNLGLNSILEFSKSFSAKFFCRFCKADKAATWVMHEEDLSCLRNVQNYSEDIETMNFAETGIYKDSFLNQITSFHATENYCIDIMHDLFEGVCHYDLCHIIRYYIDTAKLFSLETLNSRKMNFNYGQIEIGNISPPITALHLKMSAREVMTFMYFFPLMIGDLIPESDEVWELFRLLLKITDILLSYTFTENAISYLKQLIFQHNLLYITLFNDNLKPKHHFLVHYPSIIQNSGPPRHYWCFRFEGKHRELKMYARSTTSRKNISLTLAKKYQFKFAYNLMKDLDEKIIFKDKHKVLTKYTDIINNSLNTTSLQYTCYTELRFNGILYKVGYYLTKQCNEVCLFKILELITMNNNPNNIVYILTKKILLNGFSSHLESFIVSDNEEEDGCFVFKINEFSGPPINVTVVISCQKMIQMEYTPHLSDSFLHMLQVPSSTPPAEVVETMNPDLYLQNSLTKMSEFHYPVEDLPILKKLLEDWGLTCVYQTCIDQLIDMSALRLLNTRHIDKLLSTYPLGILVKFESQLEKWKSGLNIVDIDKRTELAETSTLDISMNKAN</sequence>
<feature type="domain" description="C2H2-type" evidence="1">
    <location>
        <begin position="25"/>
        <end position="48"/>
    </location>
</feature>
<name>A0A6G0WEH2_APHCR</name>
<evidence type="ECO:0000313" key="2">
    <source>
        <dbReference type="EMBL" id="KAF0724801.1"/>
    </source>
</evidence>
<dbReference type="PROSITE" id="PS00028">
    <property type="entry name" value="ZINC_FINGER_C2H2_1"/>
    <property type="match status" value="1"/>
</dbReference>
<dbReference type="Proteomes" id="UP000478052">
    <property type="component" value="Unassembled WGS sequence"/>
</dbReference>
<dbReference type="InterPro" id="IPR013087">
    <property type="entry name" value="Znf_C2H2_type"/>
</dbReference>
<dbReference type="AlphaFoldDB" id="A0A6G0WEH2"/>
<feature type="non-terminal residue" evidence="2">
    <location>
        <position position="931"/>
    </location>
</feature>
<dbReference type="PANTHER" id="PTHR31912:SF34">
    <property type="entry name" value="NOTOCHORD-RELATED PROTEIN"/>
    <property type="match status" value="1"/>
</dbReference>
<protein>
    <recommendedName>
        <fullName evidence="1">C2H2-type domain-containing protein</fullName>
    </recommendedName>
</protein>
<evidence type="ECO:0000259" key="1">
    <source>
        <dbReference type="PROSITE" id="PS00028"/>
    </source>
</evidence>
<reference evidence="2 3" key="1">
    <citation type="submission" date="2019-08" db="EMBL/GenBank/DDBJ databases">
        <title>Whole genome of Aphis craccivora.</title>
        <authorList>
            <person name="Voronova N.V."/>
            <person name="Shulinski R.S."/>
            <person name="Bandarenka Y.V."/>
            <person name="Zhorov D.G."/>
            <person name="Warner D."/>
        </authorList>
    </citation>
    <scope>NUCLEOTIDE SEQUENCE [LARGE SCALE GENOMIC DNA]</scope>
    <source>
        <strain evidence="2">180601</strain>
        <tissue evidence="2">Whole Body</tissue>
    </source>
</reference>
<accession>A0A6G0WEH2</accession>
<dbReference type="EMBL" id="VUJU01008864">
    <property type="protein sequence ID" value="KAF0724801.1"/>
    <property type="molecule type" value="Genomic_DNA"/>
</dbReference>
<evidence type="ECO:0000313" key="3">
    <source>
        <dbReference type="Proteomes" id="UP000478052"/>
    </source>
</evidence>
<organism evidence="2 3">
    <name type="scientific">Aphis craccivora</name>
    <name type="common">Cowpea aphid</name>
    <dbReference type="NCBI Taxonomy" id="307492"/>
    <lineage>
        <taxon>Eukaryota</taxon>
        <taxon>Metazoa</taxon>
        <taxon>Ecdysozoa</taxon>
        <taxon>Arthropoda</taxon>
        <taxon>Hexapoda</taxon>
        <taxon>Insecta</taxon>
        <taxon>Pterygota</taxon>
        <taxon>Neoptera</taxon>
        <taxon>Paraneoptera</taxon>
        <taxon>Hemiptera</taxon>
        <taxon>Sternorrhyncha</taxon>
        <taxon>Aphidomorpha</taxon>
        <taxon>Aphidoidea</taxon>
        <taxon>Aphididae</taxon>
        <taxon>Aphidini</taxon>
        <taxon>Aphis</taxon>
        <taxon>Aphis</taxon>
    </lineage>
</organism>
<gene>
    <name evidence="2" type="ORF">FWK35_00027748</name>
</gene>
<dbReference type="PANTHER" id="PTHR31912">
    <property type="entry name" value="IP13529P"/>
    <property type="match status" value="1"/>
</dbReference>